<dbReference type="RefSeq" id="WP_303680534.1">
    <property type="nucleotide sequence ID" value="NZ_MNTG01000047.1"/>
</dbReference>
<dbReference type="InterPro" id="IPR001872">
    <property type="entry name" value="Peptidase_A8"/>
</dbReference>
<dbReference type="PANTHER" id="PTHR33695">
    <property type="entry name" value="LIPOPROTEIN SIGNAL PEPTIDASE"/>
    <property type="match status" value="1"/>
</dbReference>
<keyword evidence="2 9" id="KW-1003">Cell membrane</keyword>
<comment type="caution">
    <text evidence="9">Lacks conserved residue(s) required for the propagation of feature annotation.</text>
</comment>
<dbReference type="GO" id="GO:0004190">
    <property type="term" value="F:aspartic-type endopeptidase activity"/>
    <property type="evidence" value="ECO:0007669"/>
    <property type="project" value="UniProtKB-UniRule"/>
</dbReference>
<evidence type="ECO:0000313" key="11">
    <source>
        <dbReference type="EMBL" id="OLA36262.1"/>
    </source>
</evidence>
<keyword evidence="7 9" id="KW-1133">Transmembrane helix</keyword>
<evidence type="ECO:0000256" key="1">
    <source>
        <dbReference type="ARBA" id="ARBA00006139"/>
    </source>
</evidence>
<dbReference type="GO" id="GO:0006508">
    <property type="term" value="P:proteolysis"/>
    <property type="evidence" value="ECO:0007669"/>
    <property type="project" value="UniProtKB-KW"/>
</dbReference>
<evidence type="ECO:0000256" key="2">
    <source>
        <dbReference type="ARBA" id="ARBA00022475"/>
    </source>
</evidence>
<evidence type="ECO:0000256" key="6">
    <source>
        <dbReference type="ARBA" id="ARBA00022801"/>
    </source>
</evidence>
<evidence type="ECO:0000256" key="9">
    <source>
        <dbReference type="HAMAP-Rule" id="MF_00161"/>
    </source>
</evidence>
<evidence type="ECO:0000256" key="4">
    <source>
        <dbReference type="ARBA" id="ARBA00022692"/>
    </source>
</evidence>
<feature type="transmembrane region" description="Helical" evidence="9">
    <location>
        <begin position="120"/>
        <end position="140"/>
    </location>
</feature>
<feature type="transmembrane region" description="Helical" evidence="9">
    <location>
        <begin position="81"/>
        <end position="100"/>
    </location>
</feature>
<feature type="active site" evidence="9">
    <location>
        <position position="111"/>
    </location>
</feature>
<organism evidence="11 12">
    <name type="scientific">Phascolarctobacterium succinatutens</name>
    <dbReference type="NCBI Taxonomy" id="626940"/>
    <lineage>
        <taxon>Bacteria</taxon>
        <taxon>Bacillati</taxon>
        <taxon>Bacillota</taxon>
        <taxon>Negativicutes</taxon>
        <taxon>Acidaminococcales</taxon>
        <taxon>Acidaminococcaceae</taxon>
        <taxon>Phascolarctobacterium</taxon>
    </lineage>
</organism>
<sequence length="149" mass="16401">MVYGLLALLVVLLDQATKYYVVTHFALGESVPVINNVFHWTFILNLGAAFGMLEGSRWLFVLIAVAVIGCVWFMRREIAKSGVMACWGTALFAGGALGNLIDRTARGVVIDFFDFRIWPIFNVADIAICVGVGLIIWSILKTELLSSND</sequence>
<feature type="transmembrane region" description="Helical" evidence="9">
    <location>
        <begin position="58"/>
        <end position="75"/>
    </location>
</feature>
<name>A0A1Q6R1K2_9FIRM</name>
<evidence type="ECO:0000313" key="12">
    <source>
        <dbReference type="Proteomes" id="UP000186777"/>
    </source>
</evidence>
<dbReference type="PANTHER" id="PTHR33695:SF1">
    <property type="entry name" value="LIPOPROTEIN SIGNAL PEPTIDASE"/>
    <property type="match status" value="1"/>
</dbReference>
<comment type="caution">
    <text evidence="11">The sequence shown here is derived from an EMBL/GenBank/DDBJ whole genome shotgun (WGS) entry which is preliminary data.</text>
</comment>
<comment type="pathway">
    <text evidence="9">Protein modification; lipoprotein biosynthesis (signal peptide cleavage).</text>
</comment>
<evidence type="ECO:0000256" key="8">
    <source>
        <dbReference type="ARBA" id="ARBA00023136"/>
    </source>
</evidence>
<proteinExistence type="inferred from homology"/>
<dbReference type="HAMAP" id="MF_00161">
    <property type="entry name" value="LspA"/>
    <property type="match status" value="1"/>
</dbReference>
<accession>A0A1Q6R1K2</accession>
<dbReference type="EC" id="3.4.23.36" evidence="9"/>
<dbReference type="UniPathway" id="UPA00665"/>
<dbReference type="AlphaFoldDB" id="A0A1Q6R1K2"/>
<gene>
    <name evidence="9" type="primary">lspA</name>
    <name evidence="11" type="ORF">BHW43_10755</name>
</gene>
<evidence type="ECO:0000256" key="3">
    <source>
        <dbReference type="ARBA" id="ARBA00022670"/>
    </source>
</evidence>
<keyword evidence="8 9" id="KW-0472">Membrane</keyword>
<keyword evidence="5 9" id="KW-0064">Aspartyl protease</keyword>
<keyword evidence="6 9" id="KW-0378">Hydrolase</keyword>
<dbReference type="EMBL" id="MNTG01000047">
    <property type="protein sequence ID" value="OLA36262.1"/>
    <property type="molecule type" value="Genomic_DNA"/>
</dbReference>
<comment type="function">
    <text evidence="9">This protein specifically catalyzes the removal of signal peptides from prolipoproteins.</text>
</comment>
<evidence type="ECO:0000256" key="10">
    <source>
        <dbReference type="RuleBase" id="RU004181"/>
    </source>
</evidence>
<reference evidence="11 12" key="1">
    <citation type="journal article" date="2016" name="Nat. Biotechnol.">
        <title>Measurement of bacterial replication rates in microbial communities.</title>
        <authorList>
            <person name="Brown C.T."/>
            <person name="Olm M.R."/>
            <person name="Thomas B.C."/>
            <person name="Banfield J.F."/>
        </authorList>
    </citation>
    <scope>NUCLEOTIDE SEQUENCE [LARGE SCALE GENOMIC DNA]</scope>
    <source>
        <strain evidence="11">46_33</strain>
    </source>
</reference>
<feature type="active site" evidence="9">
    <location>
        <position position="125"/>
    </location>
</feature>
<protein>
    <recommendedName>
        <fullName evidence="9">Lipoprotein signal peptidase</fullName>
        <ecNumber evidence="9">3.4.23.36</ecNumber>
    </recommendedName>
    <alternativeName>
        <fullName evidence="9">Prolipoprotein signal peptidase</fullName>
    </alternativeName>
    <alternativeName>
        <fullName evidence="9">Signal peptidase II</fullName>
        <shortName evidence="9">SPase II</shortName>
    </alternativeName>
</protein>
<dbReference type="Pfam" id="PF01252">
    <property type="entry name" value="Peptidase_A8"/>
    <property type="match status" value="1"/>
</dbReference>
<dbReference type="NCBIfam" id="TIGR00077">
    <property type="entry name" value="lspA"/>
    <property type="match status" value="1"/>
</dbReference>
<dbReference type="GO" id="GO:0005886">
    <property type="term" value="C:plasma membrane"/>
    <property type="evidence" value="ECO:0007669"/>
    <property type="project" value="UniProtKB-SubCell"/>
</dbReference>
<evidence type="ECO:0000256" key="7">
    <source>
        <dbReference type="ARBA" id="ARBA00022989"/>
    </source>
</evidence>
<evidence type="ECO:0000256" key="5">
    <source>
        <dbReference type="ARBA" id="ARBA00022750"/>
    </source>
</evidence>
<dbReference type="Proteomes" id="UP000186777">
    <property type="component" value="Unassembled WGS sequence"/>
</dbReference>
<dbReference type="STRING" id="626940.BHW43_10755"/>
<keyword evidence="4 9" id="KW-0812">Transmembrane</keyword>
<comment type="similarity">
    <text evidence="1 9 10">Belongs to the peptidase A8 family.</text>
</comment>
<dbReference type="PRINTS" id="PR00781">
    <property type="entry name" value="LIPOSIGPTASE"/>
</dbReference>
<keyword evidence="3 9" id="KW-0645">Protease</keyword>
<comment type="catalytic activity">
    <reaction evidence="9">
        <text>Release of signal peptides from bacterial membrane prolipoproteins. Hydrolyzes -Xaa-Yaa-Zaa-|-(S,diacylglyceryl)Cys-, in which Xaa is hydrophobic (preferably Leu), and Yaa (Ala or Ser) and Zaa (Gly or Ala) have small, neutral side chains.</text>
        <dbReference type="EC" id="3.4.23.36"/>
    </reaction>
</comment>
<comment type="subcellular location">
    <subcellularLocation>
        <location evidence="9">Cell membrane</location>
        <topology evidence="9">Multi-pass membrane protein</topology>
    </subcellularLocation>
</comment>